<evidence type="ECO:0000259" key="1">
    <source>
        <dbReference type="PROSITE" id="PS50994"/>
    </source>
</evidence>
<dbReference type="SUPFAM" id="SSF53098">
    <property type="entry name" value="Ribonuclease H-like"/>
    <property type="match status" value="1"/>
</dbReference>
<dbReference type="InterPro" id="IPR012337">
    <property type="entry name" value="RNaseH-like_sf"/>
</dbReference>
<gene>
    <name evidence="2" type="ORF">E3T50_12505</name>
</gene>
<keyword evidence="3" id="KW-1185">Reference proteome</keyword>
<protein>
    <submittedName>
        <fullName evidence="2">Transposase</fullName>
    </submittedName>
</protein>
<dbReference type="Proteomes" id="UP000297983">
    <property type="component" value="Unassembled WGS sequence"/>
</dbReference>
<reference evidence="2 3" key="1">
    <citation type="submission" date="2019-03" db="EMBL/GenBank/DDBJ databases">
        <title>Genomics of glacier-inhabiting Cryobacterium strains.</title>
        <authorList>
            <person name="Liu Q."/>
            <person name="Xin Y.-H."/>
        </authorList>
    </citation>
    <scope>NUCLEOTIDE SEQUENCE [LARGE SCALE GENOMIC DNA]</scope>
    <source>
        <strain evidence="2 3">Hz16</strain>
    </source>
</reference>
<dbReference type="GO" id="GO:0003676">
    <property type="term" value="F:nucleic acid binding"/>
    <property type="evidence" value="ECO:0007669"/>
    <property type="project" value="InterPro"/>
</dbReference>
<proteinExistence type="predicted"/>
<dbReference type="AlphaFoldDB" id="A0A4R9ARN3"/>
<dbReference type="PROSITE" id="PS50994">
    <property type="entry name" value="INTEGRASE"/>
    <property type="match status" value="1"/>
</dbReference>
<feature type="domain" description="Integrase catalytic" evidence="1">
    <location>
        <begin position="59"/>
        <end position="183"/>
    </location>
</feature>
<name>A0A4R9ARN3_9MICO</name>
<dbReference type="EMBL" id="SOHL01000025">
    <property type="protein sequence ID" value="TFD68569.1"/>
    <property type="molecule type" value="Genomic_DNA"/>
</dbReference>
<sequence>MSRVLARHHVPALWECDPLTGEKIRATRATATRYERARPGEMVHIDVKKLGRIPDGGGWRAQPGQTRTNDTAGHARIGYDYVHAVIDDRTRLAYVEVHPDEKGVTAAGGLLRAAAFFASCGIPKIERVLSDNAFAYRKSRVFKDAVTTLGAQQRFIKPHCPLTNGKVERFNRTLQAEWAYRQV</sequence>
<organism evidence="2 3">
    <name type="scientific">Cryobacterium gelidum</name>
    <dbReference type="NCBI Taxonomy" id="1259164"/>
    <lineage>
        <taxon>Bacteria</taxon>
        <taxon>Bacillati</taxon>
        <taxon>Actinomycetota</taxon>
        <taxon>Actinomycetes</taxon>
        <taxon>Micrococcales</taxon>
        <taxon>Microbacteriaceae</taxon>
        <taxon>Cryobacterium</taxon>
    </lineage>
</organism>
<dbReference type="GO" id="GO:0015074">
    <property type="term" value="P:DNA integration"/>
    <property type="evidence" value="ECO:0007669"/>
    <property type="project" value="InterPro"/>
</dbReference>
<evidence type="ECO:0000313" key="3">
    <source>
        <dbReference type="Proteomes" id="UP000297983"/>
    </source>
</evidence>
<evidence type="ECO:0000313" key="2">
    <source>
        <dbReference type="EMBL" id="TFD68569.1"/>
    </source>
</evidence>
<comment type="caution">
    <text evidence="2">The sequence shown here is derived from an EMBL/GenBank/DDBJ whole genome shotgun (WGS) entry which is preliminary data.</text>
</comment>
<accession>A0A4R9ARN3</accession>
<dbReference type="InterPro" id="IPR036397">
    <property type="entry name" value="RNaseH_sf"/>
</dbReference>
<dbReference type="Pfam" id="PF00665">
    <property type="entry name" value="rve"/>
    <property type="match status" value="1"/>
</dbReference>
<dbReference type="Gene3D" id="3.30.420.10">
    <property type="entry name" value="Ribonuclease H-like superfamily/Ribonuclease H"/>
    <property type="match status" value="1"/>
</dbReference>
<dbReference type="InterPro" id="IPR001584">
    <property type="entry name" value="Integrase_cat-core"/>
</dbReference>